<dbReference type="NCBIfam" id="NF008907">
    <property type="entry name" value="PRK12270.1"/>
    <property type="match status" value="1"/>
</dbReference>
<dbReference type="EC" id="1.2.4.2" evidence="4"/>
<dbReference type="Pfam" id="PF00676">
    <property type="entry name" value="E1_dh"/>
    <property type="match status" value="1"/>
</dbReference>
<dbReference type="OrthoDB" id="9759785at2"/>
<keyword evidence="10" id="KW-1185">Reference proteome</keyword>
<dbReference type="SUPFAM" id="SSF52518">
    <property type="entry name" value="Thiamin diphosphate-binding fold (THDP-binding)"/>
    <property type="match status" value="2"/>
</dbReference>
<dbReference type="Gene3D" id="1.10.287.1150">
    <property type="entry name" value="TPP helical domain"/>
    <property type="match status" value="1"/>
</dbReference>
<name>V5WM69_9SPIO</name>
<dbReference type="eggNOG" id="COG0567">
    <property type="taxonomic scope" value="Bacteria"/>
</dbReference>
<dbReference type="InterPro" id="IPR032106">
    <property type="entry name" value="2-oxogl_dehyd_N"/>
</dbReference>
<keyword evidence="6" id="KW-0786">Thiamine pyrophosphate</keyword>
<evidence type="ECO:0000256" key="2">
    <source>
        <dbReference type="ARBA" id="ARBA00003906"/>
    </source>
</evidence>
<keyword evidence="5 9" id="KW-0560">Oxidoreductase</keyword>
<protein>
    <recommendedName>
        <fullName evidence="4">oxoglutarate dehydrogenase (succinyl-transferring)</fullName>
        <ecNumber evidence="4">1.2.4.2</ecNumber>
    </recommendedName>
</protein>
<dbReference type="Pfam" id="PF16078">
    <property type="entry name" value="2-oxogl_dehyd_N"/>
    <property type="match status" value="1"/>
</dbReference>
<gene>
    <name evidence="9" type="ORF">L21SP2_2873</name>
</gene>
<evidence type="ECO:0000256" key="7">
    <source>
        <dbReference type="SAM" id="MobiDB-lite"/>
    </source>
</evidence>
<dbReference type="PANTHER" id="PTHR23152:SF4">
    <property type="entry name" value="2-OXOADIPATE DEHYDROGENASE COMPLEX COMPONENT E1"/>
    <property type="match status" value="1"/>
</dbReference>
<evidence type="ECO:0000256" key="6">
    <source>
        <dbReference type="ARBA" id="ARBA00023052"/>
    </source>
</evidence>
<dbReference type="STRING" id="1307761.L21SP2_2873"/>
<evidence type="ECO:0000313" key="9">
    <source>
        <dbReference type="EMBL" id="AHC16221.1"/>
    </source>
</evidence>
<dbReference type="InterPro" id="IPR011603">
    <property type="entry name" value="2oxoglutarate_DH_E1"/>
</dbReference>
<dbReference type="RefSeq" id="WP_024269118.1">
    <property type="nucleotide sequence ID" value="NC_023035.1"/>
</dbReference>
<comment type="function">
    <text evidence="2">E1 component of the 2-oxoglutarate dehydrogenase (OGDH) complex which catalyzes the decarboxylation of 2-oxoglutarate, the first step in the conversion of 2-oxoglutarate to succinyl-CoA and CO(2).</text>
</comment>
<evidence type="ECO:0000259" key="8">
    <source>
        <dbReference type="SMART" id="SM00861"/>
    </source>
</evidence>
<proteinExistence type="inferred from homology"/>
<evidence type="ECO:0000256" key="3">
    <source>
        <dbReference type="ARBA" id="ARBA00006936"/>
    </source>
</evidence>
<comment type="cofactor">
    <cofactor evidence="1">
        <name>thiamine diphosphate</name>
        <dbReference type="ChEBI" id="CHEBI:58937"/>
    </cofactor>
</comment>
<dbReference type="Gene3D" id="3.40.50.12470">
    <property type="match status" value="1"/>
</dbReference>
<dbReference type="Gene3D" id="3.40.50.970">
    <property type="match status" value="1"/>
</dbReference>
<dbReference type="Pfam" id="PF16870">
    <property type="entry name" value="OxoGdeHyase_C"/>
    <property type="match status" value="1"/>
</dbReference>
<dbReference type="InterPro" id="IPR031717">
    <property type="entry name" value="ODO-1/KGD_C"/>
</dbReference>
<dbReference type="PANTHER" id="PTHR23152">
    <property type="entry name" value="2-OXOGLUTARATE DEHYDROGENASE"/>
    <property type="match status" value="1"/>
</dbReference>
<dbReference type="EMBL" id="CP006939">
    <property type="protein sequence ID" value="AHC16221.1"/>
    <property type="molecule type" value="Genomic_DNA"/>
</dbReference>
<dbReference type="NCBIfam" id="TIGR00239">
    <property type="entry name" value="2oxo_dh_E1"/>
    <property type="match status" value="1"/>
</dbReference>
<sequence length="967" mass="110711">MIGNYLHLSDADFIDELYREWQKDPDSVDEHWKGYFQRLHNGQLDAALEGEGFTDPRENRNSGPVAGSGEPAILNPENPDTGARGLTSSGMKTPLPVSRDSQAYKQSRVNAMIWAYRDIGYLYAELNPLKGYITPDLWYMMFSIEGTYETLTLEEFGLSEEDLDTTFLTGRFMPEESLTLREIVERMRRIYCGTVGSEILHIQNKAVRNWLLKRLEGEKARSPWGPDEQVRFQRDLIRAEEFERFIHSNFIGQKRFSLEGGEVLIPALHYLFDHMLEYGVEETVLGMAHRGRLNVFVNAMGKPAKDIFARFVDNYVPHTYGGSGDVKYHLGFSTDYRPEGRDESLHIGLVANPSHLEAVNPVVEGKTRGVQRRRKDRHRKKVIPVLIHGDSAFSGQGVVAETLNLSQLKGYKTGGTIHIIVNNQIGFTTASRDSRSTFFATDIAKSISIPVFHANSDDPEGVVWAMDLALKFRQKFGQDVIVDIICYRRLGHNEADEPSFSHPKMYNQIKKHKTARELYADTLDDQGVWKLTDQKEYSKRYVGELKTHLNEAREGFEPSMDDAYQGAVWKDFRRTYSHEPVPTGVERKTLDKIAEVLVTLPDNFHVHPKLERFTKGRRKQYFEDDGIDWAFAESLAFGSLLLEGHSIRLSGEDCRRGTFSQRHAVWWDVESSEPKSYVPLRFMEDNQGWFSVYDSPLSEFAVLGFDYGYSLAMPNDLILWEGQFGDFVNGAQVIIDQFIAAAETKWFRSSGLVMLLPHGYEGQGPEHSSAFYERFLSLCADQNLQVVNATTPAQYFHVLRRQMKQDYRKPLIIMSPKSLLRSKDCASSVAELENGHFQTVIDDRADAKKVRRLILCSGKVYYDLIAQKEEREAEDTAIIRLEQPYPFPAERLSEVISSYSKAERFLWVQEETENRGAWQFVHYRQERFMPEGRRLEYVGRKASPSPATGSHKQHAQELADIMEAAFS</sequence>
<dbReference type="PIRSF" id="PIRSF000157">
    <property type="entry name" value="Oxoglu_dh_E1"/>
    <property type="match status" value="1"/>
</dbReference>
<dbReference type="AlphaFoldDB" id="V5WM69"/>
<organism evidence="9 10">
    <name type="scientific">Salinispira pacifica</name>
    <dbReference type="NCBI Taxonomy" id="1307761"/>
    <lineage>
        <taxon>Bacteria</taxon>
        <taxon>Pseudomonadati</taxon>
        <taxon>Spirochaetota</taxon>
        <taxon>Spirochaetia</taxon>
        <taxon>Spirochaetales</taxon>
        <taxon>Spirochaetaceae</taxon>
        <taxon>Salinispira</taxon>
    </lineage>
</organism>
<evidence type="ECO:0000256" key="1">
    <source>
        <dbReference type="ARBA" id="ARBA00001964"/>
    </source>
</evidence>
<dbReference type="GO" id="GO:0006099">
    <property type="term" value="P:tricarboxylic acid cycle"/>
    <property type="evidence" value="ECO:0007669"/>
    <property type="project" value="TreeGrafter"/>
</dbReference>
<feature type="region of interest" description="Disordered" evidence="7">
    <location>
        <begin position="51"/>
        <end position="100"/>
    </location>
</feature>
<dbReference type="Pfam" id="PF02779">
    <property type="entry name" value="Transket_pyr"/>
    <property type="match status" value="1"/>
</dbReference>
<evidence type="ECO:0000256" key="4">
    <source>
        <dbReference type="ARBA" id="ARBA00012280"/>
    </source>
</evidence>
<evidence type="ECO:0000256" key="5">
    <source>
        <dbReference type="ARBA" id="ARBA00023002"/>
    </source>
</evidence>
<dbReference type="Gene3D" id="3.40.50.11610">
    <property type="entry name" value="Multifunctional 2-oxoglutarate metabolism enzyme, C-terminal domain"/>
    <property type="match status" value="1"/>
</dbReference>
<comment type="similarity">
    <text evidence="3">Belongs to the alpha-ketoglutarate dehydrogenase family.</text>
</comment>
<dbReference type="GO" id="GO:0030976">
    <property type="term" value="F:thiamine pyrophosphate binding"/>
    <property type="evidence" value="ECO:0007669"/>
    <property type="project" value="InterPro"/>
</dbReference>
<dbReference type="Proteomes" id="UP000018680">
    <property type="component" value="Chromosome"/>
</dbReference>
<evidence type="ECO:0000313" key="10">
    <source>
        <dbReference type="Proteomes" id="UP000018680"/>
    </source>
</evidence>
<accession>V5WM69</accession>
<dbReference type="HOGENOM" id="CLU_004709_1_0_12"/>
<reference evidence="9 10" key="1">
    <citation type="journal article" date="2015" name="Stand. Genomic Sci.">
        <title>Complete genome sequence and description of Salinispira pacifica gen. nov., sp. nov., a novel spirochaete isolated form a hypersaline microbial mat.</title>
        <authorList>
            <person name="Ben Hania W."/>
            <person name="Joseph M."/>
            <person name="Schumann P."/>
            <person name="Bunk B."/>
            <person name="Fiebig A."/>
            <person name="Sproer C."/>
            <person name="Klenk H.P."/>
            <person name="Fardeau M.L."/>
            <person name="Spring S."/>
        </authorList>
    </citation>
    <scope>NUCLEOTIDE SEQUENCE [LARGE SCALE GENOMIC DNA]</scope>
    <source>
        <strain evidence="9 10">L21-RPul-D2</strain>
    </source>
</reference>
<dbReference type="CDD" id="cd02016">
    <property type="entry name" value="TPP_E1_OGDC_like"/>
    <property type="match status" value="1"/>
</dbReference>
<dbReference type="KEGG" id="slr:L21SP2_2873"/>
<feature type="domain" description="Transketolase-like pyrimidine-binding" evidence="8">
    <location>
        <begin position="627"/>
        <end position="822"/>
    </location>
</feature>
<dbReference type="InterPro" id="IPR001017">
    <property type="entry name" value="DH_E1"/>
</dbReference>
<dbReference type="NCBIfam" id="NF006914">
    <property type="entry name" value="PRK09404.1"/>
    <property type="match status" value="1"/>
</dbReference>
<dbReference type="PATRIC" id="fig|1307761.3.peg.2863"/>
<dbReference type="GO" id="GO:0045252">
    <property type="term" value="C:oxoglutarate dehydrogenase complex"/>
    <property type="evidence" value="ECO:0007669"/>
    <property type="project" value="TreeGrafter"/>
</dbReference>
<dbReference type="InterPro" id="IPR042179">
    <property type="entry name" value="KGD_C_sf"/>
</dbReference>
<dbReference type="InterPro" id="IPR005475">
    <property type="entry name" value="Transketolase-like_Pyr-bd"/>
</dbReference>
<dbReference type="GO" id="GO:0004591">
    <property type="term" value="F:oxoglutarate dehydrogenase (succinyl-transferring) activity"/>
    <property type="evidence" value="ECO:0007669"/>
    <property type="project" value="UniProtKB-EC"/>
</dbReference>
<dbReference type="GO" id="GO:0005829">
    <property type="term" value="C:cytosol"/>
    <property type="evidence" value="ECO:0007669"/>
    <property type="project" value="TreeGrafter"/>
</dbReference>
<dbReference type="SMART" id="SM00861">
    <property type="entry name" value="Transket_pyr"/>
    <property type="match status" value="1"/>
</dbReference>
<dbReference type="InterPro" id="IPR029061">
    <property type="entry name" value="THDP-binding"/>
</dbReference>